<accession>A0A841PH56</accession>
<evidence type="ECO:0000313" key="3">
    <source>
        <dbReference type="Proteomes" id="UP000568839"/>
    </source>
</evidence>
<dbReference type="AlphaFoldDB" id="A0A841PH56"/>
<protein>
    <submittedName>
        <fullName evidence="2">Uncharacterized protein</fullName>
    </submittedName>
</protein>
<evidence type="ECO:0000313" key="2">
    <source>
        <dbReference type="EMBL" id="MBB6448120.1"/>
    </source>
</evidence>
<gene>
    <name evidence="2" type="ORF">HNR44_000069</name>
</gene>
<feature type="region of interest" description="Disordered" evidence="1">
    <location>
        <begin position="26"/>
        <end position="53"/>
    </location>
</feature>
<reference evidence="2 3" key="1">
    <citation type="submission" date="2020-08" db="EMBL/GenBank/DDBJ databases">
        <title>Genomic Encyclopedia of Type Strains, Phase IV (KMG-IV): sequencing the most valuable type-strain genomes for metagenomic binning, comparative biology and taxonomic classification.</title>
        <authorList>
            <person name="Goeker M."/>
        </authorList>
    </citation>
    <scope>NUCLEOTIDE SEQUENCE [LARGE SCALE GENOMIC DNA]</scope>
    <source>
        <strain evidence="2 3">DSM 21769</strain>
    </source>
</reference>
<organism evidence="2 3">
    <name type="scientific">Geomicrobium halophilum</name>
    <dbReference type="NCBI Taxonomy" id="549000"/>
    <lineage>
        <taxon>Bacteria</taxon>
        <taxon>Bacillati</taxon>
        <taxon>Bacillota</taxon>
        <taxon>Bacilli</taxon>
        <taxon>Bacillales</taxon>
        <taxon>Geomicrobium</taxon>
    </lineage>
</organism>
<dbReference type="RefSeq" id="WP_184402155.1">
    <property type="nucleotide sequence ID" value="NZ_JACHHJ010000001.1"/>
</dbReference>
<dbReference type="EMBL" id="JACHHJ010000001">
    <property type="protein sequence ID" value="MBB6448120.1"/>
    <property type="molecule type" value="Genomic_DNA"/>
</dbReference>
<sequence>MYTRKTAAVISFALHSTTIRLTHAMSGLPPKKRKEASNAEAALLGQPLVKPNT</sequence>
<name>A0A841PH56_9BACL</name>
<dbReference type="Proteomes" id="UP000568839">
    <property type="component" value="Unassembled WGS sequence"/>
</dbReference>
<proteinExistence type="predicted"/>
<evidence type="ECO:0000256" key="1">
    <source>
        <dbReference type="SAM" id="MobiDB-lite"/>
    </source>
</evidence>
<comment type="caution">
    <text evidence="2">The sequence shown here is derived from an EMBL/GenBank/DDBJ whole genome shotgun (WGS) entry which is preliminary data.</text>
</comment>
<keyword evidence="3" id="KW-1185">Reference proteome</keyword>